<protein>
    <submittedName>
        <fullName evidence="2">HPr family phosphocarrier protein</fullName>
    </submittedName>
</protein>
<dbReference type="Gene3D" id="3.30.1340.10">
    <property type="entry name" value="HPr-like"/>
    <property type="match status" value="1"/>
</dbReference>
<dbReference type="Proteomes" id="UP000652477">
    <property type="component" value="Unassembled WGS sequence"/>
</dbReference>
<sequence>MVSVKLQFKTAKNAALFIATCQDYNCDIDLICGRYTVDAKSTLGVMSISPDHICTAIIHTCDKKVIARFINDMKLWKIEGD</sequence>
<evidence type="ECO:0000313" key="2">
    <source>
        <dbReference type="EMBL" id="MBC5688081.1"/>
    </source>
</evidence>
<dbReference type="Pfam" id="PF00381">
    <property type="entry name" value="PTS-HPr"/>
    <property type="match status" value="1"/>
</dbReference>
<keyword evidence="3" id="KW-1185">Reference proteome</keyword>
<accession>A0A923RP63</accession>
<dbReference type="InterPro" id="IPR035895">
    <property type="entry name" value="HPr-like_sf"/>
</dbReference>
<dbReference type="InterPro" id="IPR000032">
    <property type="entry name" value="HPr-like"/>
</dbReference>
<evidence type="ECO:0000313" key="3">
    <source>
        <dbReference type="Proteomes" id="UP000652477"/>
    </source>
</evidence>
<name>A0A923RP63_9FIRM</name>
<dbReference type="EMBL" id="JACOPF010000001">
    <property type="protein sequence ID" value="MBC5688081.1"/>
    <property type="molecule type" value="Genomic_DNA"/>
</dbReference>
<comment type="caution">
    <text evidence="2">The sequence shown here is derived from an EMBL/GenBank/DDBJ whole genome shotgun (WGS) entry which is preliminary data.</text>
</comment>
<reference evidence="2" key="1">
    <citation type="submission" date="2020-08" db="EMBL/GenBank/DDBJ databases">
        <title>Genome public.</title>
        <authorList>
            <person name="Liu C."/>
            <person name="Sun Q."/>
        </authorList>
    </citation>
    <scope>NUCLEOTIDE SEQUENCE</scope>
    <source>
        <strain evidence="2">NSJ-55</strain>
    </source>
</reference>
<dbReference type="SUPFAM" id="SSF55594">
    <property type="entry name" value="HPr-like"/>
    <property type="match status" value="1"/>
</dbReference>
<gene>
    <name evidence="2" type="ORF">H8S37_03920</name>
</gene>
<feature type="domain" description="HPr" evidence="1">
    <location>
        <begin position="11"/>
        <end position="48"/>
    </location>
</feature>
<organism evidence="2 3">
    <name type="scientific">Mediterraneibacter hominis</name>
    <dbReference type="NCBI Taxonomy" id="2763054"/>
    <lineage>
        <taxon>Bacteria</taxon>
        <taxon>Bacillati</taxon>
        <taxon>Bacillota</taxon>
        <taxon>Clostridia</taxon>
        <taxon>Lachnospirales</taxon>
        <taxon>Lachnospiraceae</taxon>
        <taxon>Mediterraneibacter</taxon>
    </lineage>
</organism>
<proteinExistence type="predicted"/>
<dbReference type="RefSeq" id="WP_186874716.1">
    <property type="nucleotide sequence ID" value="NZ_JACOPF010000001.1"/>
</dbReference>
<evidence type="ECO:0000259" key="1">
    <source>
        <dbReference type="Pfam" id="PF00381"/>
    </source>
</evidence>
<dbReference type="AlphaFoldDB" id="A0A923RP63"/>